<dbReference type="eggNOG" id="COG0610">
    <property type="taxonomic scope" value="Bacteria"/>
</dbReference>
<protein>
    <submittedName>
        <fullName evidence="2">Conserved domain protein</fullName>
    </submittedName>
</protein>
<gene>
    <name evidence="2" type="ORF">MALL_0075</name>
</gene>
<name>D4XV98_9BACT</name>
<dbReference type="Gene3D" id="1.20.58.2040">
    <property type="match status" value="1"/>
</dbReference>
<proteinExistence type="predicted"/>
<dbReference type="Pfam" id="PF12008">
    <property type="entry name" value="EcoR124_C"/>
    <property type="match status" value="1"/>
</dbReference>
<comment type="caution">
    <text evidence="2">The sequence shown here is derived from an EMBL/GenBank/DDBJ whole genome shotgun (WGS) entry which is preliminary data.</text>
</comment>
<dbReference type="STRING" id="747682.MALL_0075"/>
<organism evidence="2 3">
    <name type="scientific">Mycoplasmopsis alligatoris A21JP2</name>
    <dbReference type="NCBI Taxonomy" id="747682"/>
    <lineage>
        <taxon>Bacteria</taxon>
        <taxon>Bacillati</taxon>
        <taxon>Mycoplasmatota</taxon>
        <taxon>Mycoplasmoidales</taxon>
        <taxon>Metamycoplasmataceae</taxon>
        <taxon>Mycoplasmopsis</taxon>
    </lineage>
</organism>
<dbReference type="EMBL" id="ADNC01000006">
    <property type="protein sequence ID" value="EFF41721.1"/>
    <property type="molecule type" value="Genomic_DNA"/>
</dbReference>
<sequence>MLSQFIEYDEYELLNERETQDFKSVYIDLNEKYKKISQNDLTSIIPDLVFEVELIKSQEINLDYILYLIQERLSSLKEHNKPFDKQELEKIINSNTRLRSKKELIFAFIDKVNNQGTYNPENFISDYFEFHEKLKYKALNDLIEQEDLKDNETKDFIADSFSRGYPKIESAEVIKLFKKEESLIAQPIDKTKGFKNRREERTKNLLEKIKAFFEKFKTW</sequence>
<keyword evidence="3" id="KW-1185">Reference proteome</keyword>
<reference evidence="2 3" key="1">
    <citation type="submission" date="2010-03" db="EMBL/GenBank/DDBJ databases">
        <authorList>
            <person name="Glass J.I."/>
            <person name="Benders G.A."/>
            <person name="Durkin A.S."/>
            <person name="Farmerie W.G."/>
            <person name="Hlavinka K."/>
            <person name="Hostetler J."/>
            <person name="Jackson J."/>
            <person name="May M.A."/>
            <person name="Miller R.H."/>
            <person name="Paralanov V."/>
            <person name="Radune D."/>
            <person name="Szczypinski B."/>
            <person name="Brown D.R."/>
        </authorList>
    </citation>
    <scope>NUCLEOTIDE SEQUENCE [LARGE SCALE GENOMIC DNA]</scope>
    <source>
        <strain evidence="2 3">A21JP2</strain>
    </source>
</reference>
<accession>D4XV98</accession>
<feature type="domain" description="Type I restriction enzyme R protein C-terminal" evidence="1">
    <location>
        <begin position="2"/>
        <end position="216"/>
    </location>
</feature>
<dbReference type="Proteomes" id="UP000004757">
    <property type="component" value="Unassembled WGS sequence"/>
</dbReference>
<evidence type="ECO:0000313" key="3">
    <source>
        <dbReference type="Proteomes" id="UP000004757"/>
    </source>
</evidence>
<evidence type="ECO:0000259" key="1">
    <source>
        <dbReference type="Pfam" id="PF12008"/>
    </source>
</evidence>
<evidence type="ECO:0000313" key="2">
    <source>
        <dbReference type="EMBL" id="EFF41721.1"/>
    </source>
</evidence>
<dbReference type="InterPro" id="IPR022625">
    <property type="entry name" value="TypeI_RM_Rsu_C"/>
</dbReference>
<dbReference type="AlphaFoldDB" id="D4XV98"/>